<dbReference type="PROSITE" id="PS01117">
    <property type="entry name" value="HTH_MARR_1"/>
    <property type="match status" value="1"/>
</dbReference>
<dbReference type="PRINTS" id="PR00598">
    <property type="entry name" value="HTHMARR"/>
</dbReference>
<dbReference type="InterPro" id="IPR000835">
    <property type="entry name" value="HTH_MarR-typ"/>
</dbReference>
<dbReference type="InterPro" id="IPR036388">
    <property type="entry name" value="WH-like_DNA-bd_sf"/>
</dbReference>
<dbReference type="RefSeq" id="WP_105863829.1">
    <property type="nucleotide sequence ID" value="NZ_PUEJ01000007.1"/>
</dbReference>
<dbReference type="SUPFAM" id="SSF46785">
    <property type="entry name" value="Winged helix' DNA-binding domain"/>
    <property type="match status" value="1"/>
</dbReference>
<evidence type="ECO:0000313" key="5">
    <source>
        <dbReference type="EMBL" id="PRH85833.1"/>
    </source>
</evidence>
<dbReference type="PANTHER" id="PTHR42756:SF1">
    <property type="entry name" value="TRANSCRIPTIONAL REPRESSOR OF EMRAB OPERON"/>
    <property type="match status" value="1"/>
</dbReference>
<dbReference type="InterPro" id="IPR036390">
    <property type="entry name" value="WH_DNA-bd_sf"/>
</dbReference>
<dbReference type="Pfam" id="PF01047">
    <property type="entry name" value="MarR"/>
    <property type="match status" value="1"/>
</dbReference>
<dbReference type="SMART" id="SM00347">
    <property type="entry name" value="HTH_MARR"/>
    <property type="match status" value="1"/>
</dbReference>
<sequence>MLNPPTLGFILHDVARLMRKRFEQRAGDIGLTRSQWQTLAFLSRSEGIHQSGLAELLEIEPITLVRILDKLEARGLIERRQHASDRRVWLLFLTPAAHPILAEMRVLGDRTRAEALASIPDEDRVKLLDTLTQMKANLLEACRQPVDEKEANHG</sequence>
<evidence type="ECO:0000256" key="3">
    <source>
        <dbReference type="ARBA" id="ARBA00023163"/>
    </source>
</evidence>
<dbReference type="AlphaFoldDB" id="A0A2S9Q902"/>
<protein>
    <submittedName>
        <fullName evidence="5">MarR family transcriptional regulator</fullName>
    </submittedName>
</protein>
<dbReference type="GO" id="GO:0003700">
    <property type="term" value="F:DNA-binding transcription factor activity"/>
    <property type="evidence" value="ECO:0007669"/>
    <property type="project" value="InterPro"/>
</dbReference>
<dbReference type="OrthoDB" id="582199at2"/>
<evidence type="ECO:0000256" key="2">
    <source>
        <dbReference type="ARBA" id="ARBA00023125"/>
    </source>
</evidence>
<evidence type="ECO:0000259" key="4">
    <source>
        <dbReference type="PROSITE" id="PS50995"/>
    </source>
</evidence>
<organism evidence="5 6">
    <name type="scientific">Labrys okinawensis</name>
    <dbReference type="NCBI Taxonomy" id="346911"/>
    <lineage>
        <taxon>Bacteria</taxon>
        <taxon>Pseudomonadati</taxon>
        <taxon>Pseudomonadota</taxon>
        <taxon>Alphaproteobacteria</taxon>
        <taxon>Hyphomicrobiales</taxon>
        <taxon>Xanthobacteraceae</taxon>
        <taxon>Labrys</taxon>
    </lineage>
</organism>
<keyword evidence="1" id="KW-0805">Transcription regulation</keyword>
<keyword evidence="6" id="KW-1185">Reference proteome</keyword>
<dbReference type="PANTHER" id="PTHR42756">
    <property type="entry name" value="TRANSCRIPTIONAL REGULATOR, MARR"/>
    <property type="match status" value="1"/>
</dbReference>
<accession>A0A2S9Q902</accession>
<dbReference type="Proteomes" id="UP000237682">
    <property type="component" value="Unassembled WGS sequence"/>
</dbReference>
<name>A0A2S9Q902_9HYPH</name>
<gene>
    <name evidence="5" type="ORF">C5L14_20010</name>
</gene>
<feature type="domain" description="HTH marR-type" evidence="4">
    <location>
        <begin position="4"/>
        <end position="136"/>
    </location>
</feature>
<dbReference type="EMBL" id="PUEJ01000007">
    <property type="protein sequence ID" value="PRH85833.1"/>
    <property type="molecule type" value="Genomic_DNA"/>
</dbReference>
<keyword evidence="3" id="KW-0804">Transcription</keyword>
<evidence type="ECO:0000313" key="6">
    <source>
        <dbReference type="Proteomes" id="UP000237682"/>
    </source>
</evidence>
<proteinExistence type="predicted"/>
<evidence type="ECO:0000256" key="1">
    <source>
        <dbReference type="ARBA" id="ARBA00023015"/>
    </source>
</evidence>
<dbReference type="InterPro" id="IPR023187">
    <property type="entry name" value="Tscrpt_reg_MarR-type_CS"/>
</dbReference>
<comment type="caution">
    <text evidence="5">The sequence shown here is derived from an EMBL/GenBank/DDBJ whole genome shotgun (WGS) entry which is preliminary data.</text>
</comment>
<dbReference type="Gene3D" id="1.10.10.10">
    <property type="entry name" value="Winged helix-like DNA-binding domain superfamily/Winged helix DNA-binding domain"/>
    <property type="match status" value="1"/>
</dbReference>
<dbReference type="PROSITE" id="PS50995">
    <property type="entry name" value="HTH_MARR_2"/>
    <property type="match status" value="1"/>
</dbReference>
<keyword evidence="2" id="KW-0238">DNA-binding</keyword>
<reference evidence="5 6" key="1">
    <citation type="submission" date="2018-02" db="EMBL/GenBank/DDBJ databases">
        <title>Whole genome sequencing of endophytic bacterium.</title>
        <authorList>
            <person name="Eedara R."/>
            <person name="Podile A.R."/>
        </authorList>
    </citation>
    <scope>NUCLEOTIDE SEQUENCE [LARGE SCALE GENOMIC DNA]</scope>
    <source>
        <strain evidence="5 6">RP1T</strain>
    </source>
</reference>
<dbReference type="GO" id="GO:0003677">
    <property type="term" value="F:DNA binding"/>
    <property type="evidence" value="ECO:0007669"/>
    <property type="project" value="UniProtKB-KW"/>
</dbReference>